<organism evidence="6 7">
    <name type="scientific">Velamenicoccus archaeovorus</name>
    <dbReference type="NCBI Taxonomy" id="1930593"/>
    <lineage>
        <taxon>Bacteria</taxon>
        <taxon>Pseudomonadati</taxon>
        <taxon>Candidatus Omnitrophota</taxon>
        <taxon>Candidatus Velamenicoccus</taxon>
    </lineage>
</organism>
<dbReference type="KEGG" id="vai:BU251_04535"/>
<comment type="subcellular location">
    <subcellularLocation>
        <location evidence="1">Membrane</location>
        <topology evidence="1">Multi-pass membrane protein</topology>
    </subcellularLocation>
</comment>
<evidence type="ECO:0000256" key="1">
    <source>
        <dbReference type="ARBA" id="ARBA00004141"/>
    </source>
</evidence>
<reference evidence="6 7" key="1">
    <citation type="submission" date="2017-01" db="EMBL/GenBank/DDBJ databases">
        <title>First insights into the biology of 'candidatus Vampirococcus archaeovorus'.</title>
        <authorList>
            <person name="Kizina J."/>
            <person name="Jordan S."/>
            <person name="Stueber K."/>
            <person name="Reinhardt R."/>
            <person name="Harder J."/>
        </authorList>
    </citation>
    <scope>NUCLEOTIDE SEQUENCE [LARGE SCALE GENOMIC DNA]</scope>
    <source>
        <strain evidence="6 7">LiM</strain>
    </source>
</reference>
<dbReference type="Proteomes" id="UP000287243">
    <property type="component" value="Chromosome"/>
</dbReference>
<evidence type="ECO:0000256" key="4">
    <source>
        <dbReference type="ARBA" id="ARBA00023136"/>
    </source>
</evidence>
<dbReference type="GO" id="GO:0016020">
    <property type="term" value="C:membrane"/>
    <property type="evidence" value="ECO:0007669"/>
    <property type="project" value="UniProtKB-SubCell"/>
</dbReference>
<keyword evidence="3 5" id="KW-1133">Transmembrane helix</keyword>
<keyword evidence="7" id="KW-1185">Reference proteome</keyword>
<gene>
    <name evidence="6" type="ORF">BU251_04535</name>
</gene>
<evidence type="ECO:0000256" key="5">
    <source>
        <dbReference type="SAM" id="Phobius"/>
    </source>
</evidence>
<evidence type="ECO:0000313" key="7">
    <source>
        <dbReference type="Proteomes" id="UP000287243"/>
    </source>
</evidence>
<dbReference type="Gene3D" id="1.10.287.3510">
    <property type="match status" value="1"/>
</dbReference>
<feature type="transmembrane region" description="Helical" evidence="5">
    <location>
        <begin position="36"/>
        <end position="57"/>
    </location>
</feature>
<sequence length="106" mass="11798">MSAQALTLFWPFCLFIVILFIIGFYCLLVTFNLIRALIGLELLIKAVTLLLVLVGYVTRHEALIQSLVITLIVMEVVIIAVAAGIVLGLHQHNKSLDVRQLRNLKG</sequence>
<keyword evidence="4 5" id="KW-0472">Membrane</keyword>
<keyword evidence="6" id="KW-0830">Ubiquinone</keyword>
<dbReference type="RefSeq" id="WP_128699695.1">
    <property type="nucleotide sequence ID" value="NZ_CP019384.1"/>
</dbReference>
<feature type="transmembrane region" description="Helical" evidence="5">
    <location>
        <begin position="63"/>
        <end position="89"/>
    </location>
</feature>
<name>A0A410P4K1_VELA1</name>
<evidence type="ECO:0000256" key="3">
    <source>
        <dbReference type="ARBA" id="ARBA00022989"/>
    </source>
</evidence>
<evidence type="ECO:0000313" key="6">
    <source>
        <dbReference type="EMBL" id="QAT17053.1"/>
    </source>
</evidence>
<keyword evidence="2 5" id="KW-0812">Transmembrane</keyword>
<feature type="transmembrane region" description="Helical" evidence="5">
    <location>
        <begin position="6"/>
        <end position="29"/>
    </location>
</feature>
<proteinExistence type="predicted"/>
<evidence type="ECO:0000256" key="2">
    <source>
        <dbReference type="ARBA" id="ARBA00022692"/>
    </source>
</evidence>
<dbReference type="AlphaFoldDB" id="A0A410P4K1"/>
<dbReference type="EMBL" id="CP019384">
    <property type="protein sequence ID" value="QAT17053.1"/>
    <property type="molecule type" value="Genomic_DNA"/>
</dbReference>
<protein>
    <submittedName>
        <fullName evidence="6">NADH-ubiquinone oxidoreductase chain K</fullName>
    </submittedName>
</protein>
<accession>A0A410P4K1</accession>
<dbReference type="Pfam" id="PF00420">
    <property type="entry name" value="Oxidored_q2"/>
    <property type="match status" value="1"/>
</dbReference>
<dbReference type="InterPro" id="IPR039428">
    <property type="entry name" value="NUOK/Mnh_C1-like"/>
</dbReference>